<comment type="caution">
    <text evidence="9">The sequence shown here is derived from an EMBL/GenBank/DDBJ whole genome shotgun (WGS) entry which is preliminary data.</text>
</comment>
<evidence type="ECO:0000259" key="8">
    <source>
        <dbReference type="PROSITE" id="PS50048"/>
    </source>
</evidence>
<sequence length="804" mass="89667">MGRTAEKRKFHHKSKAGCRTCKIRRVKCDETKPLCNRCRRLGITCDGYQTLSAIDDSQFDSALERRSFFFFRDKTLPELDSFAKFSFWDRMVLRQSYDGCAVRAVLAAIGATHEALETEAAYAGLASRSPRLASVSAKRRERDHNPATAIMTAESRSVIEANEAAAELYHRALSVTSRTLFTMKISDVLMITILLAFLENIQGSSGSASRHLGAARNILREYRRAQRVSSPGNETNVEDSHASPEYARSIMVEDVLAPIAMELCGLQATIYENALPSDAGSYKGGPDNPFESFLDASDHFHRTAQKISECLPIDTLPDQAVSSPYFRLLEYWYRNFEAFLRSPASECNCPWPRNHAHHSLGAAYLEIEYLLARVNLWVALAPDCRKATAMDDEIVSGAWPRIAVLAEQIMRVLRATPEEMSARGLFTTRKCLGFLTNHVLGCFQLAEGCRDPNLRRKAVAILRAWHLKGRWDSYVVADMAEAFIKYEENLALQMHRRQIIASILARPDDILPAFRTKSVVEHSSDVPEEARCWFVTDVLFGESGVDGAWTLLHDNLASCKSMKVVVLRRVQATNEECLLCDVHDSTGDTDAQSTLIECSHHLVAVKETLFLDRFSGHVLHRTQKHDNTSIVATDLTSTSIAGADPVGRPAGPVSAPPRNVAGFFPQLEKRPVPAPDPQALRTSASATRRPSDSSGTNLWSRLRDSRNPSRMFRDRCLRIMHPPCDRLSHEEEIVWRSRRAGSPSKALSAIPVVADRMSNEKLHRTAFAAGLRVEPTKQINGTKGRPASTGGLIERKMGPLYFTV</sequence>
<feature type="region of interest" description="Disordered" evidence="7">
    <location>
        <begin position="668"/>
        <end position="702"/>
    </location>
</feature>
<keyword evidence="1" id="KW-0479">Metal-binding</keyword>
<protein>
    <recommendedName>
        <fullName evidence="8">Zn(2)-C6 fungal-type domain-containing protein</fullName>
    </recommendedName>
</protein>
<proteinExistence type="predicted"/>
<evidence type="ECO:0000313" key="9">
    <source>
        <dbReference type="EMBL" id="KPI39061.1"/>
    </source>
</evidence>
<dbReference type="SUPFAM" id="SSF57701">
    <property type="entry name" value="Zn2/Cys6 DNA-binding domain"/>
    <property type="match status" value="1"/>
</dbReference>
<keyword evidence="10" id="KW-1185">Reference proteome</keyword>
<dbReference type="Gene3D" id="4.10.240.10">
    <property type="entry name" value="Zn(2)-C6 fungal-type DNA-binding domain"/>
    <property type="match status" value="1"/>
</dbReference>
<dbReference type="CDD" id="cd00067">
    <property type="entry name" value="GAL4"/>
    <property type="match status" value="1"/>
</dbReference>
<evidence type="ECO:0000313" key="10">
    <source>
        <dbReference type="Proteomes" id="UP000038010"/>
    </source>
</evidence>
<keyword evidence="2" id="KW-0862">Zinc</keyword>
<keyword evidence="3" id="KW-0805">Transcription regulation</keyword>
<dbReference type="GeneID" id="28736657"/>
<evidence type="ECO:0000256" key="1">
    <source>
        <dbReference type="ARBA" id="ARBA00022723"/>
    </source>
</evidence>
<dbReference type="AlphaFoldDB" id="A0A0N0NLA3"/>
<feature type="domain" description="Zn(2)-C6 fungal-type" evidence="8">
    <location>
        <begin position="17"/>
        <end position="45"/>
    </location>
</feature>
<dbReference type="InterPro" id="IPR001138">
    <property type="entry name" value="Zn2Cys6_DnaBD"/>
</dbReference>
<dbReference type="STRING" id="1664694.A0A0N0NLA3"/>
<keyword evidence="4" id="KW-0238">DNA-binding</keyword>
<keyword evidence="6" id="KW-0539">Nucleus</keyword>
<evidence type="ECO:0000256" key="5">
    <source>
        <dbReference type="ARBA" id="ARBA00023163"/>
    </source>
</evidence>
<accession>A0A0N0NLA3</accession>
<evidence type="ECO:0000256" key="3">
    <source>
        <dbReference type="ARBA" id="ARBA00023015"/>
    </source>
</evidence>
<dbReference type="OrthoDB" id="2593732at2759"/>
<dbReference type="PANTHER" id="PTHR36206:SF12">
    <property type="entry name" value="ASPERCRYPTIN BIOSYNTHESIS CLUSTER-SPECIFIC TRANSCRIPTION REGULATOR ATNN-RELATED"/>
    <property type="match status" value="1"/>
</dbReference>
<dbReference type="PROSITE" id="PS00463">
    <property type="entry name" value="ZN2_CY6_FUNGAL_1"/>
    <property type="match status" value="1"/>
</dbReference>
<name>A0A0N0NLA3_9EURO</name>
<dbReference type="GO" id="GO:0000981">
    <property type="term" value="F:DNA-binding transcription factor activity, RNA polymerase II-specific"/>
    <property type="evidence" value="ECO:0007669"/>
    <property type="project" value="InterPro"/>
</dbReference>
<dbReference type="Pfam" id="PF00172">
    <property type="entry name" value="Zn_clus"/>
    <property type="match status" value="1"/>
</dbReference>
<dbReference type="PANTHER" id="PTHR36206">
    <property type="entry name" value="ASPERCRYPTIN BIOSYNTHESIS CLUSTER-SPECIFIC TRANSCRIPTION REGULATOR ATNN-RELATED"/>
    <property type="match status" value="1"/>
</dbReference>
<reference evidence="9 10" key="1">
    <citation type="submission" date="2015-06" db="EMBL/GenBank/DDBJ databases">
        <title>Draft genome of the ant-associated black yeast Phialophora attae CBS 131958.</title>
        <authorList>
            <person name="Moreno L.F."/>
            <person name="Stielow B.J."/>
            <person name="de Hoog S."/>
            <person name="Vicente V.A."/>
            <person name="Weiss V.A."/>
            <person name="de Vries M."/>
            <person name="Cruz L.M."/>
            <person name="Souza E.M."/>
        </authorList>
    </citation>
    <scope>NUCLEOTIDE SEQUENCE [LARGE SCALE GENOMIC DNA]</scope>
    <source>
        <strain evidence="9 10">CBS 131958</strain>
    </source>
</reference>
<evidence type="ECO:0000256" key="6">
    <source>
        <dbReference type="ARBA" id="ARBA00023242"/>
    </source>
</evidence>
<evidence type="ECO:0000256" key="7">
    <source>
        <dbReference type="SAM" id="MobiDB-lite"/>
    </source>
</evidence>
<dbReference type="SMART" id="SM00066">
    <property type="entry name" value="GAL4"/>
    <property type="match status" value="1"/>
</dbReference>
<evidence type="ECO:0000256" key="2">
    <source>
        <dbReference type="ARBA" id="ARBA00022833"/>
    </source>
</evidence>
<dbReference type="VEuPathDB" id="FungiDB:AB675_4624"/>
<feature type="compositionally biased region" description="Polar residues" evidence="7">
    <location>
        <begin position="680"/>
        <end position="699"/>
    </location>
</feature>
<evidence type="ECO:0000256" key="4">
    <source>
        <dbReference type="ARBA" id="ARBA00023125"/>
    </source>
</evidence>
<organism evidence="9 10">
    <name type="scientific">Cyphellophora attinorum</name>
    <dbReference type="NCBI Taxonomy" id="1664694"/>
    <lineage>
        <taxon>Eukaryota</taxon>
        <taxon>Fungi</taxon>
        <taxon>Dikarya</taxon>
        <taxon>Ascomycota</taxon>
        <taxon>Pezizomycotina</taxon>
        <taxon>Eurotiomycetes</taxon>
        <taxon>Chaetothyriomycetidae</taxon>
        <taxon>Chaetothyriales</taxon>
        <taxon>Cyphellophoraceae</taxon>
        <taxon>Cyphellophora</taxon>
    </lineage>
</organism>
<gene>
    <name evidence="9" type="ORF">AB675_4624</name>
</gene>
<dbReference type="InterPro" id="IPR036864">
    <property type="entry name" value="Zn2-C6_fun-type_DNA-bd_sf"/>
</dbReference>
<dbReference type="RefSeq" id="XP_017999024.1">
    <property type="nucleotide sequence ID" value="XM_018144777.1"/>
</dbReference>
<dbReference type="GO" id="GO:0003677">
    <property type="term" value="F:DNA binding"/>
    <property type="evidence" value="ECO:0007669"/>
    <property type="project" value="UniProtKB-KW"/>
</dbReference>
<keyword evidence="5" id="KW-0804">Transcription</keyword>
<dbReference type="EMBL" id="LFJN01000016">
    <property type="protein sequence ID" value="KPI39061.1"/>
    <property type="molecule type" value="Genomic_DNA"/>
</dbReference>
<dbReference type="PROSITE" id="PS50048">
    <property type="entry name" value="ZN2_CY6_FUNGAL_2"/>
    <property type="match status" value="1"/>
</dbReference>
<dbReference type="InterPro" id="IPR052360">
    <property type="entry name" value="Transcr_Regulatory_Proteins"/>
</dbReference>
<dbReference type="Proteomes" id="UP000038010">
    <property type="component" value="Unassembled WGS sequence"/>
</dbReference>
<dbReference type="GO" id="GO:0008270">
    <property type="term" value="F:zinc ion binding"/>
    <property type="evidence" value="ECO:0007669"/>
    <property type="project" value="InterPro"/>
</dbReference>